<dbReference type="PANTHER" id="PTHR42794">
    <property type="entry name" value="HEMIN IMPORT ATP-BINDING PROTEIN HMUV"/>
    <property type="match status" value="1"/>
</dbReference>
<dbReference type="AlphaFoldDB" id="A0A840SR32"/>
<evidence type="ECO:0000259" key="6">
    <source>
        <dbReference type="PROSITE" id="PS50893"/>
    </source>
</evidence>
<dbReference type="InterPro" id="IPR003439">
    <property type="entry name" value="ABC_transporter-like_ATP-bd"/>
</dbReference>
<proteinExistence type="predicted"/>
<dbReference type="Pfam" id="PF00005">
    <property type="entry name" value="ABC_tran"/>
    <property type="match status" value="1"/>
</dbReference>
<evidence type="ECO:0000256" key="4">
    <source>
        <dbReference type="ARBA" id="ARBA00022967"/>
    </source>
</evidence>
<evidence type="ECO:0000256" key="1">
    <source>
        <dbReference type="ARBA" id="ARBA00022448"/>
    </source>
</evidence>
<dbReference type="SMART" id="SM00382">
    <property type="entry name" value="AAA"/>
    <property type="match status" value="1"/>
</dbReference>
<keyword evidence="8" id="KW-1185">Reference proteome</keyword>
<gene>
    <name evidence="7" type="ORF">HNP73_002972</name>
</gene>
<keyword evidence="3 7" id="KW-0067">ATP-binding</keyword>
<dbReference type="PANTHER" id="PTHR42794:SF1">
    <property type="entry name" value="HEMIN IMPORT ATP-BINDING PROTEIN HMUV"/>
    <property type="match status" value="1"/>
</dbReference>
<sequence>MLEARGVSVVRGGRRVLEDVSLKVTPGEFVALCGPNGAGKSSLLAVLAGELRPGMGEASLDGRPLSRLPAAALAAERAVLEQVPSLAAAFTVAALVDLGLSLVPRADIDAGALRERALRAAGVEGLATRAVDRLSGGERARAHLARVLVQLWAGRATGGGRYLLLDEPTASLDIAHQLAVMRAARVEAGAGAGVLCVLHDLNLAAAFADRVVLMQAGRIVAEGVPEDALDAKRLSGVYATPIAVERTARGPRVFPEM</sequence>
<accession>A0A840SR32</accession>
<dbReference type="NCBIfam" id="NF010068">
    <property type="entry name" value="PRK13548.1"/>
    <property type="match status" value="1"/>
</dbReference>
<reference evidence="7 8" key="1">
    <citation type="submission" date="2020-08" db="EMBL/GenBank/DDBJ databases">
        <title>Genomic Encyclopedia of Type Strains, Phase IV (KMG-IV): sequencing the most valuable type-strain genomes for metagenomic binning, comparative biology and taxonomic classification.</title>
        <authorList>
            <person name="Goeker M."/>
        </authorList>
    </citation>
    <scope>NUCLEOTIDE SEQUENCE [LARGE SCALE GENOMIC DNA]</scope>
    <source>
        <strain evidence="7 8">DSM 101730</strain>
    </source>
</reference>
<dbReference type="GO" id="GO:0005524">
    <property type="term" value="F:ATP binding"/>
    <property type="evidence" value="ECO:0007669"/>
    <property type="project" value="UniProtKB-KW"/>
</dbReference>
<name>A0A840SR32_9RHOB</name>
<feature type="domain" description="ABC transporter" evidence="6">
    <location>
        <begin position="2"/>
        <end position="241"/>
    </location>
</feature>
<evidence type="ECO:0000256" key="3">
    <source>
        <dbReference type="ARBA" id="ARBA00022840"/>
    </source>
</evidence>
<dbReference type="Gene3D" id="3.40.50.300">
    <property type="entry name" value="P-loop containing nucleotide triphosphate hydrolases"/>
    <property type="match status" value="1"/>
</dbReference>
<organism evidence="7 8">
    <name type="scientific">Amaricoccus macauensis</name>
    <dbReference type="NCBI Taxonomy" id="57001"/>
    <lineage>
        <taxon>Bacteria</taxon>
        <taxon>Pseudomonadati</taxon>
        <taxon>Pseudomonadota</taxon>
        <taxon>Alphaproteobacteria</taxon>
        <taxon>Rhodobacterales</taxon>
        <taxon>Paracoccaceae</taxon>
        <taxon>Amaricoccus</taxon>
    </lineage>
</organism>
<comment type="caution">
    <text evidence="7">The sequence shown here is derived from an EMBL/GenBank/DDBJ whole genome shotgun (WGS) entry which is preliminary data.</text>
</comment>
<protein>
    <submittedName>
        <fullName evidence="7">Iron complex transport system ATP-binding protein</fullName>
    </submittedName>
</protein>
<dbReference type="Proteomes" id="UP000549457">
    <property type="component" value="Unassembled WGS sequence"/>
</dbReference>
<keyword evidence="4" id="KW-1278">Translocase</keyword>
<evidence type="ECO:0000256" key="2">
    <source>
        <dbReference type="ARBA" id="ARBA00022741"/>
    </source>
</evidence>
<evidence type="ECO:0000313" key="7">
    <source>
        <dbReference type="EMBL" id="MBB5223025.1"/>
    </source>
</evidence>
<evidence type="ECO:0000313" key="8">
    <source>
        <dbReference type="Proteomes" id="UP000549457"/>
    </source>
</evidence>
<dbReference type="InterPro" id="IPR003593">
    <property type="entry name" value="AAA+_ATPase"/>
</dbReference>
<evidence type="ECO:0000256" key="5">
    <source>
        <dbReference type="ARBA" id="ARBA00037066"/>
    </source>
</evidence>
<keyword evidence="2" id="KW-0547">Nucleotide-binding</keyword>
<dbReference type="EMBL" id="JACHFM010000003">
    <property type="protein sequence ID" value="MBB5223025.1"/>
    <property type="molecule type" value="Genomic_DNA"/>
</dbReference>
<dbReference type="GO" id="GO:0016887">
    <property type="term" value="F:ATP hydrolysis activity"/>
    <property type="evidence" value="ECO:0007669"/>
    <property type="project" value="InterPro"/>
</dbReference>
<dbReference type="RefSeq" id="WP_184151178.1">
    <property type="nucleotide sequence ID" value="NZ_JACHFM010000003.1"/>
</dbReference>
<keyword evidence="1" id="KW-0813">Transport</keyword>
<dbReference type="SUPFAM" id="SSF52540">
    <property type="entry name" value="P-loop containing nucleoside triphosphate hydrolases"/>
    <property type="match status" value="1"/>
</dbReference>
<comment type="function">
    <text evidence="5">Part of the ABC transporter complex HmuTUV involved in hemin import. Responsible for energy coupling to the transport system.</text>
</comment>
<dbReference type="InterPro" id="IPR027417">
    <property type="entry name" value="P-loop_NTPase"/>
</dbReference>
<dbReference type="CDD" id="cd03214">
    <property type="entry name" value="ABC_Iron-Siderophores_B12_Hemin"/>
    <property type="match status" value="1"/>
</dbReference>
<dbReference type="PROSITE" id="PS50893">
    <property type="entry name" value="ABC_TRANSPORTER_2"/>
    <property type="match status" value="1"/>
</dbReference>